<evidence type="ECO:0000256" key="1">
    <source>
        <dbReference type="SAM" id="MobiDB-lite"/>
    </source>
</evidence>
<protein>
    <submittedName>
        <fullName evidence="2">Uncharacterized protein</fullName>
    </submittedName>
</protein>
<reference evidence="2" key="1">
    <citation type="submission" date="2016-03" db="EMBL/GenBank/DDBJ databases">
        <authorList>
            <person name="Ploux O."/>
        </authorList>
    </citation>
    <scope>NUCLEOTIDE SEQUENCE</scope>
    <source>
        <strain evidence="2">UC10</strain>
    </source>
</reference>
<organism evidence="2">
    <name type="scientific">uncultured Mycobacterium sp</name>
    <dbReference type="NCBI Taxonomy" id="171292"/>
    <lineage>
        <taxon>Bacteria</taxon>
        <taxon>Bacillati</taxon>
        <taxon>Actinomycetota</taxon>
        <taxon>Actinomycetes</taxon>
        <taxon>Mycobacteriales</taxon>
        <taxon>Mycobacteriaceae</taxon>
        <taxon>Mycobacterium</taxon>
        <taxon>environmental samples</taxon>
    </lineage>
</organism>
<dbReference type="NCBIfam" id="NF046112">
    <property type="entry name" value="MSMEG_6209_Nter"/>
    <property type="match status" value="1"/>
</dbReference>
<name>A0A1Y5PN18_9MYCO</name>
<evidence type="ECO:0000313" key="2">
    <source>
        <dbReference type="EMBL" id="SBS77541.1"/>
    </source>
</evidence>
<gene>
    <name evidence="2" type="ORF">MHPYR_440053</name>
</gene>
<dbReference type="Gene3D" id="1.10.8.1060">
    <property type="entry name" value="Corynebacterium glutamicum thioredoxin-dependent arsenate reductase, N-terminal domain"/>
    <property type="match status" value="1"/>
</dbReference>
<dbReference type="EMBL" id="FLQS01000039">
    <property type="protein sequence ID" value="SBS77541.1"/>
    <property type="molecule type" value="Genomic_DNA"/>
</dbReference>
<accession>A0A1Y5PN18</accession>
<proteinExistence type="predicted"/>
<feature type="region of interest" description="Disordered" evidence="1">
    <location>
        <begin position="1"/>
        <end position="20"/>
    </location>
</feature>
<sequence length="93" mass="10277">MNEPTRTDSDSIDSVASTVSSWEVPVSELDLIVDVLSAKFPGHTRAHVRDVVYETHRRLYAAARVRAHLIPLTLNLARSELDSRSPGPVSSRP</sequence>
<dbReference type="AlphaFoldDB" id="A0A1Y5PN18"/>